<evidence type="ECO:0000313" key="2">
    <source>
        <dbReference type="EMBL" id="BEH01637.1"/>
    </source>
</evidence>
<dbReference type="AlphaFoldDB" id="A0AAN0K6C4"/>
<dbReference type="KEGG" id="broo:brsh051_09180"/>
<dbReference type="InterPro" id="IPR025159">
    <property type="entry name" value="AbiEi_N"/>
</dbReference>
<keyword evidence="3" id="KW-1185">Reference proteome</keyword>
<organism evidence="2 3">
    <name type="scientific">Brooklawnia propionicigenes</name>
    <dbReference type="NCBI Taxonomy" id="3041175"/>
    <lineage>
        <taxon>Bacteria</taxon>
        <taxon>Bacillati</taxon>
        <taxon>Actinomycetota</taxon>
        <taxon>Actinomycetes</taxon>
        <taxon>Propionibacteriales</taxon>
        <taxon>Propionibacteriaceae</taxon>
        <taxon>Brooklawnia</taxon>
    </lineage>
</organism>
<dbReference type="EMBL" id="AP028056">
    <property type="protein sequence ID" value="BEH01637.1"/>
    <property type="molecule type" value="Genomic_DNA"/>
</dbReference>
<feature type="domain" description="AbiEi antitoxin N-terminal" evidence="1">
    <location>
        <begin position="9"/>
        <end position="50"/>
    </location>
</feature>
<proteinExistence type="predicted"/>
<evidence type="ECO:0000259" key="1">
    <source>
        <dbReference type="Pfam" id="PF13338"/>
    </source>
</evidence>
<gene>
    <name evidence="2" type="ORF">brsh051_09180</name>
</gene>
<sequence length="255" mass="28454">MAIQSFLATRQVFTAAEFSRAFPNSQTDRNLLSRAVRNGRVERVRRGVYVSKAGPFSQVTPDPVDIAVAVAQDAVFAYTSALQLHGTLHNLVNRTQFFTTRRLPSFTYDRQDYLPHQIGKRKPESQSLLTASGGAYRVTTREQTLVDCLTRPQLAGGPENVLRSLAGFTYVDAHKVADLAQRESLSARSRIGWVLQARREAWSVPEETLSALRGSLGAGPSYFWSSTQPKDGHWVNDWKLYLPAPEEEMAAWLNG</sequence>
<accession>A0AAN0K6C4</accession>
<protein>
    <recommendedName>
        <fullName evidence="1">AbiEi antitoxin N-terminal domain-containing protein</fullName>
    </recommendedName>
</protein>
<evidence type="ECO:0000313" key="3">
    <source>
        <dbReference type="Proteomes" id="UP001431656"/>
    </source>
</evidence>
<dbReference type="RefSeq" id="WP_286267979.1">
    <property type="nucleotide sequence ID" value="NZ_AP028056.1"/>
</dbReference>
<reference evidence="2" key="1">
    <citation type="journal article" date="2024" name="Int. J. Syst. Evol. Microbiol.">
        <title>Brooklawnia propionicigenes sp. nov., a facultatively anaerobic, propionate-producing bacterium isolated from a methanogenic reactor treating waste from cattle farms.</title>
        <authorList>
            <person name="Akita Y."/>
            <person name="Ueki A."/>
            <person name="Tonouchi A."/>
            <person name="Sugawara Y."/>
            <person name="Honma S."/>
            <person name="Kaku N."/>
            <person name="Ueki K."/>
        </authorList>
    </citation>
    <scope>NUCLEOTIDE SEQUENCE</scope>
    <source>
        <strain evidence="2">SH051</strain>
    </source>
</reference>
<name>A0AAN0K6C4_9ACTN</name>
<dbReference type="Proteomes" id="UP001431656">
    <property type="component" value="Chromosome"/>
</dbReference>
<dbReference type="Pfam" id="PF13338">
    <property type="entry name" value="AbiEi_4"/>
    <property type="match status" value="1"/>
</dbReference>